<reference evidence="1" key="1">
    <citation type="submission" date="2016-10" db="EMBL/GenBank/DDBJ databases">
        <authorList>
            <person name="Varghese N."/>
            <person name="Submissions S."/>
        </authorList>
    </citation>
    <scope>NUCLEOTIDE SEQUENCE [LARGE SCALE GENOMIC DNA]</scope>
    <source>
        <strain evidence="1">YR281</strain>
    </source>
</reference>
<gene>
    <name evidence="1" type="ORF">SAMN04487926_10141</name>
</gene>
<evidence type="ECO:0000313" key="2">
    <source>
        <dbReference type="Proteomes" id="UP000198900"/>
    </source>
</evidence>
<dbReference type="Proteomes" id="UP000198900">
    <property type="component" value="Unassembled WGS sequence"/>
</dbReference>
<dbReference type="AlphaFoldDB" id="A0A7Z7FDU3"/>
<comment type="caution">
    <text evidence="1">The sequence shown here is derived from an EMBL/GenBank/DDBJ whole genome shotgun (WGS) entry which is preliminary data.</text>
</comment>
<dbReference type="EMBL" id="FNDI01000001">
    <property type="protein sequence ID" value="SDG88598.1"/>
    <property type="molecule type" value="Genomic_DNA"/>
</dbReference>
<accession>A0A7Z7FDU3</accession>
<name>A0A7Z7FDU3_9BURK</name>
<evidence type="ECO:0000313" key="1">
    <source>
        <dbReference type="EMBL" id="SDG88598.1"/>
    </source>
</evidence>
<protein>
    <submittedName>
        <fullName evidence="1">Uncharacterized protein</fullName>
    </submittedName>
</protein>
<keyword evidence="2" id="KW-1185">Reference proteome</keyword>
<proteinExistence type="predicted"/>
<organism evidence="1 2">
    <name type="scientific">Paraburkholderia steynii</name>
    <dbReference type="NCBI Taxonomy" id="1245441"/>
    <lineage>
        <taxon>Bacteria</taxon>
        <taxon>Pseudomonadati</taxon>
        <taxon>Pseudomonadota</taxon>
        <taxon>Betaproteobacteria</taxon>
        <taxon>Burkholderiales</taxon>
        <taxon>Burkholderiaceae</taxon>
        <taxon>Paraburkholderia</taxon>
    </lineage>
</organism>
<sequence length="128" mass="12485">MTTSGGQFATAFVNVPEQLRAGSGSACAEKKKTAALAWAAVPGSASLRRRPRQRTKRSLTHGGACRLASPVLVRQKVSQSASDVAAAFCGAAAARAGADADAAAGAAGAGFTAGIDGATLRGALTGAA</sequence>